<evidence type="ECO:0000313" key="2">
    <source>
        <dbReference type="Proteomes" id="UP000823388"/>
    </source>
</evidence>
<dbReference type="AlphaFoldDB" id="A0A8T0MVR0"/>
<dbReference type="Proteomes" id="UP000823388">
    <property type="component" value="Chromosome 9N"/>
</dbReference>
<name>A0A8T0MVR0_PANVG</name>
<organism evidence="1 2">
    <name type="scientific">Panicum virgatum</name>
    <name type="common">Blackwell switchgrass</name>
    <dbReference type="NCBI Taxonomy" id="38727"/>
    <lineage>
        <taxon>Eukaryota</taxon>
        <taxon>Viridiplantae</taxon>
        <taxon>Streptophyta</taxon>
        <taxon>Embryophyta</taxon>
        <taxon>Tracheophyta</taxon>
        <taxon>Spermatophyta</taxon>
        <taxon>Magnoliopsida</taxon>
        <taxon>Liliopsida</taxon>
        <taxon>Poales</taxon>
        <taxon>Poaceae</taxon>
        <taxon>PACMAD clade</taxon>
        <taxon>Panicoideae</taxon>
        <taxon>Panicodae</taxon>
        <taxon>Paniceae</taxon>
        <taxon>Panicinae</taxon>
        <taxon>Panicum</taxon>
        <taxon>Panicum sect. Hiantes</taxon>
    </lineage>
</organism>
<evidence type="ECO:0000313" key="1">
    <source>
        <dbReference type="EMBL" id="KAG2539609.1"/>
    </source>
</evidence>
<accession>A0A8T0MVR0</accession>
<reference evidence="1" key="1">
    <citation type="submission" date="2020-05" db="EMBL/GenBank/DDBJ databases">
        <title>WGS assembly of Panicum virgatum.</title>
        <authorList>
            <person name="Lovell J.T."/>
            <person name="Jenkins J."/>
            <person name="Shu S."/>
            <person name="Juenger T.E."/>
            <person name="Schmutz J."/>
        </authorList>
    </citation>
    <scope>NUCLEOTIDE SEQUENCE</scope>
    <source>
        <strain evidence="1">AP13</strain>
    </source>
</reference>
<gene>
    <name evidence="1" type="ORF">PVAP13_9NG466314</name>
</gene>
<sequence length="106" mass="12123">MFSAHPVKNYSIVGQSKRTFFCMMKWSTGTIKGHFSSVNTIAAHEKHTRHGTIIEEPFKFNTFRSSSFGQGRSIHYYSLAFIQAPPGPCLVASVNFLKKHFLYLKY</sequence>
<comment type="caution">
    <text evidence="1">The sequence shown here is derived from an EMBL/GenBank/DDBJ whole genome shotgun (WGS) entry which is preliminary data.</text>
</comment>
<keyword evidence="2" id="KW-1185">Reference proteome</keyword>
<dbReference type="EMBL" id="CM029054">
    <property type="protein sequence ID" value="KAG2539609.1"/>
    <property type="molecule type" value="Genomic_DNA"/>
</dbReference>
<proteinExistence type="predicted"/>
<protein>
    <submittedName>
        <fullName evidence="1">Uncharacterized protein</fullName>
    </submittedName>
</protein>